<name>X0WCZ0_9ZZZZ</name>
<protein>
    <submittedName>
        <fullName evidence="2">Uncharacterized protein</fullName>
    </submittedName>
</protein>
<feature type="transmembrane region" description="Helical" evidence="1">
    <location>
        <begin position="192"/>
        <end position="210"/>
    </location>
</feature>
<comment type="caution">
    <text evidence="2">The sequence shown here is derived from an EMBL/GenBank/DDBJ whole genome shotgun (WGS) entry which is preliminary data.</text>
</comment>
<dbReference type="EMBL" id="BARS01046325">
    <property type="protein sequence ID" value="GAG28844.1"/>
    <property type="molecule type" value="Genomic_DNA"/>
</dbReference>
<organism evidence="2">
    <name type="scientific">marine sediment metagenome</name>
    <dbReference type="NCBI Taxonomy" id="412755"/>
    <lineage>
        <taxon>unclassified sequences</taxon>
        <taxon>metagenomes</taxon>
        <taxon>ecological metagenomes</taxon>
    </lineage>
</organism>
<feature type="non-terminal residue" evidence="2">
    <location>
        <position position="247"/>
    </location>
</feature>
<feature type="transmembrane region" description="Helical" evidence="1">
    <location>
        <begin position="216"/>
        <end position="233"/>
    </location>
</feature>
<accession>X0WCZ0</accession>
<evidence type="ECO:0000313" key="2">
    <source>
        <dbReference type="EMBL" id="GAG28844.1"/>
    </source>
</evidence>
<keyword evidence="1" id="KW-1133">Transmembrane helix</keyword>
<evidence type="ECO:0000256" key="1">
    <source>
        <dbReference type="SAM" id="Phobius"/>
    </source>
</evidence>
<proteinExistence type="predicted"/>
<reference evidence="2" key="1">
    <citation type="journal article" date="2014" name="Front. Microbiol.">
        <title>High frequency of phylogenetically diverse reductive dehalogenase-homologous genes in deep subseafloor sedimentary metagenomes.</title>
        <authorList>
            <person name="Kawai M."/>
            <person name="Futagami T."/>
            <person name="Toyoda A."/>
            <person name="Takaki Y."/>
            <person name="Nishi S."/>
            <person name="Hori S."/>
            <person name="Arai W."/>
            <person name="Tsubouchi T."/>
            <person name="Morono Y."/>
            <person name="Uchiyama I."/>
            <person name="Ito T."/>
            <person name="Fujiyama A."/>
            <person name="Inagaki F."/>
            <person name="Takami H."/>
        </authorList>
    </citation>
    <scope>NUCLEOTIDE SEQUENCE</scope>
    <source>
        <strain evidence="2">Expedition CK06-06</strain>
    </source>
</reference>
<sequence>YCRPGARPLDIVDIGMPTERHQALGAAINGTRIPVRSIVPSKYVDNAYEIPLGAGTIAPGREGVFEFTGRSYGMVWQDTTDPELASFRFGTTWFGANFVKGETLLTVRFRLPIPKEDLEKVHHRILYHRKDEAKWAKAAFEGEKVVSVGWGRKVRFTQQHTFSVSFPKKYVNKVRKMTIWGLFYRWFKGSPGVQLVSAIIVLIAFGIIFFTTTRGTGWSLFIILTVALCVAMWKSPGFHLALYPIML</sequence>
<keyword evidence="1" id="KW-0812">Transmembrane</keyword>
<feature type="non-terminal residue" evidence="2">
    <location>
        <position position="1"/>
    </location>
</feature>
<keyword evidence="1" id="KW-0472">Membrane</keyword>
<dbReference type="AlphaFoldDB" id="X0WCZ0"/>
<gene>
    <name evidence="2" type="ORF">S01H1_69741</name>
</gene>